<evidence type="ECO:0000256" key="2">
    <source>
        <dbReference type="ARBA" id="ARBA00022603"/>
    </source>
</evidence>
<organism evidence="8 9">
    <name type="scientific">Phytophthora fragariaefolia</name>
    <dbReference type="NCBI Taxonomy" id="1490495"/>
    <lineage>
        <taxon>Eukaryota</taxon>
        <taxon>Sar</taxon>
        <taxon>Stramenopiles</taxon>
        <taxon>Oomycota</taxon>
        <taxon>Peronosporomycetes</taxon>
        <taxon>Peronosporales</taxon>
        <taxon>Peronosporaceae</taxon>
        <taxon>Phytophthora</taxon>
    </lineage>
</organism>
<dbReference type="AlphaFoldDB" id="A0A9W6XBN0"/>
<dbReference type="GO" id="GO:0000049">
    <property type="term" value="F:tRNA binding"/>
    <property type="evidence" value="ECO:0007669"/>
    <property type="project" value="TreeGrafter"/>
</dbReference>
<dbReference type="PANTHER" id="PTHR13563:SF13">
    <property type="entry name" value="TRNA METHYLTRANSFERASE 10 HOMOLOG A"/>
    <property type="match status" value="1"/>
</dbReference>
<dbReference type="InterPro" id="IPR028564">
    <property type="entry name" value="MT_TRM10-typ"/>
</dbReference>
<reference evidence="8" key="1">
    <citation type="submission" date="2023-04" db="EMBL/GenBank/DDBJ databases">
        <title>Phytophthora fragariaefolia NBRC 109709.</title>
        <authorList>
            <person name="Ichikawa N."/>
            <person name="Sato H."/>
            <person name="Tonouchi N."/>
        </authorList>
    </citation>
    <scope>NUCLEOTIDE SEQUENCE</scope>
    <source>
        <strain evidence="8">NBRC 109709</strain>
    </source>
</reference>
<comment type="catalytic activity">
    <reaction evidence="5">
        <text>guanosine(9) in tRNA + S-adenosyl-L-methionine = N(1)-methylguanosine(9) in tRNA + S-adenosyl-L-homocysteine + H(+)</text>
        <dbReference type="Rhea" id="RHEA:43156"/>
        <dbReference type="Rhea" id="RHEA-COMP:10367"/>
        <dbReference type="Rhea" id="RHEA-COMP:10368"/>
        <dbReference type="ChEBI" id="CHEBI:15378"/>
        <dbReference type="ChEBI" id="CHEBI:57856"/>
        <dbReference type="ChEBI" id="CHEBI:59789"/>
        <dbReference type="ChEBI" id="CHEBI:73542"/>
        <dbReference type="ChEBI" id="CHEBI:74269"/>
        <dbReference type="EC" id="2.1.1.221"/>
    </reaction>
</comment>
<dbReference type="EC" id="2.1.1.221" evidence="1"/>
<evidence type="ECO:0000313" key="9">
    <source>
        <dbReference type="Proteomes" id="UP001165121"/>
    </source>
</evidence>
<keyword evidence="2" id="KW-0489">Methyltransferase</keyword>
<dbReference type="Proteomes" id="UP001165121">
    <property type="component" value="Unassembled WGS sequence"/>
</dbReference>
<feature type="region of interest" description="Disordered" evidence="6">
    <location>
        <begin position="1"/>
        <end position="71"/>
    </location>
</feature>
<dbReference type="CDD" id="cd18089">
    <property type="entry name" value="SPOUT_Trm10-like"/>
    <property type="match status" value="1"/>
</dbReference>
<dbReference type="PANTHER" id="PTHR13563">
    <property type="entry name" value="TRNA (GUANINE-9-) METHYLTRANSFERASE"/>
    <property type="match status" value="1"/>
</dbReference>
<evidence type="ECO:0000256" key="5">
    <source>
        <dbReference type="ARBA" id="ARBA00048434"/>
    </source>
</evidence>
<comment type="caution">
    <text evidence="8">The sequence shown here is derived from an EMBL/GenBank/DDBJ whole genome shotgun (WGS) entry which is preliminary data.</text>
</comment>
<dbReference type="OrthoDB" id="278300at2759"/>
<feature type="compositionally biased region" description="Basic residues" evidence="6">
    <location>
        <begin position="45"/>
        <end position="59"/>
    </location>
</feature>
<evidence type="ECO:0000256" key="3">
    <source>
        <dbReference type="ARBA" id="ARBA00022679"/>
    </source>
</evidence>
<accession>A0A9W6XBN0</accession>
<evidence type="ECO:0000256" key="6">
    <source>
        <dbReference type="SAM" id="MobiDB-lite"/>
    </source>
</evidence>
<evidence type="ECO:0000313" key="8">
    <source>
        <dbReference type="EMBL" id="GMF35256.1"/>
    </source>
</evidence>
<evidence type="ECO:0000256" key="4">
    <source>
        <dbReference type="ARBA" id="ARBA00022691"/>
    </source>
</evidence>
<protein>
    <recommendedName>
        <fullName evidence="1">tRNA (guanine(9)-N(1))-methyltransferase</fullName>
        <ecNumber evidence="1">2.1.1.221</ecNumber>
    </recommendedName>
</protein>
<keyword evidence="9" id="KW-1185">Reference proteome</keyword>
<dbReference type="PROSITE" id="PS51675">
    <property type="entry name" value="SAM_MT_TRM10"/>
    <property type="match status" value="1"/>
</dbReference>
<dbReference type="GO" id="GO:0052905">
    <property type="term" value="F:tRNA (guanosine(9)-N1)-methyltransferase activity"/>
    <property type="evidence" value="ECO:0007669"/>
    <property type="project" value="UniProtKB-EC"/>
</dbReference>
<feature type="domain" description="SAM-dependent MTase TRM10-type" evidence="7">
    <location>
        <begin position="87"/>
        <end position="315"/>
    </location>
</feature>
<dbReference type="InterPro" id="IPR038459">
    <property type="entry name" value="MT_TRM10-typ_sf"/>
</dbReference>
<name>A0A9W6XBN0_9STRA</name>
<gene>
    <name evidence="8" type="ORF">Pfra01_000927100</name>
</gene>
<dbReference type="GO" id="GO:0005634">
    <property type="term" value="C:nucleus"/>
    <property type="evidence" value="ECO:0007669"/>
    <property type="project" value="TreeGrafter"/>
</dbReference>
<dbReference type="InterPro" id="IPR007356">
    <property type="entry name" value="tRNA_m1G_MeTrfase_euk"/>
</dbReference>
<sequence>MEDVGAAPEPVQGEPVQAAAEDDVKLSKRAMRKAKRHTQWEERKANKKLKRQQQQRLKKASGEIPPPKELDMSEEAVLRRRERASAKRETFLMAAEEGVKVVIDCQFEEEMTEKEKKSLSQQIMCVLRRGGWSMSSMRIYSLDVGGVGVCFGAMAQVLNLEKIAGFHDWQAVSLVLHHFGSRSFCYSSERAYLQFTGSSKSYINVFKKESLVYLTADSPNTITKLSRDKVYIIGGIVDRNRLKGITYDKAVEQGIETAKLPLDAVVEMGSATRVLTVNHGASHISAALLLQLFGSERLGTGDNVNASIAQRRSFEAGVTKNP</sequence>
<evidence type="ECO:0000259" key="7">
    <source>
        <dbReference type="PROSITE" id="PS51675"/>
    </source>
</evidence>
<keyword evidence="3" id="KW-0808">Transferase</keyword>
<evidence type="ECO:0000256" key="1">
    <source>
        <dbReference type="ARBA" id="ARBA00012797"/>
    </source>
</evidence>
<proteinExistence type="predicted"/>
<dbReference type="GO" id="GO:0002939">
    <property type="term" value="P:tRNA N1-guanine methylation"/>
    <property type="evidence" value="ECO:0007669"/>
    <property type="project" value="TreeGrafter"/>
</dbReference>
<feature type="compositionally biased region" description="Basic residues" evidence="6">
    <location>
        <begin position="27"/>
        <end position="37"/>
    </location>
</feature>
<keyword evidence="4" id="KW-0949">S-adenosyl-L-methionine</keyword>
<dbReference type="Gene3D" id="3.40.1280.30">
    <property type="match status" value="1"/>
</dbReference>
<dbReference type="EMBL" id="BSXT01000865">
    <property type="protein sequence ID" value="GMF35256.1"/>
    <property type="molecule type" value="Genomic_DNA"/>
</dbReference>